<protein>
    <recommendedName>
        <fullName evidence="3">DDE Tnp4 domain-containing protein</fullName>
    </recommendedName>
</protein>
<organism evidence="1 2">
    <name type="scientific">Dreissena polymorpha</name>
    <name type="common">Zebra mussel</name>
    <name type="synonym">Mytilus polymorpha</name>
    <dbReference type="NCBI Taxonomy" id="45954"/>
    <lineage>
        <taxon>Eukaryota</taxon>
        <taxon>Metazoa</taxon>
        <taxon>Spiralia</taxon>
        <taxon>Lophotrochozoa</taxon>
        <taxon>Mollusca</taxon>
        <taxon>Bivalvia</taxon>
        <taxon>Autobranchia</taxon>
        <taxon>Heteroconchia</taxon>
        <taxon>Euheterodonta</taxon>
        <taxon>Imparidentia</taxon>
        <taxon>Neoheterodontei</taxon>
        <taxon>Myida</taxon>
        <taxon>Dreissenoidea</taxon>
        <taxon>Dreissenidae</taxon>
        <taxon>Dreissena</taxon>
    </lineage>
</organism>
<gene>
    <name evidence="1" type="ORF">DPMN_132581</name>
</gene>
<sequence length="102" mass="11641">MASYVKDRATFAGSGNPAIEPQPIYWQQGLDHTELNTGDLHSIQAPSIDEPMYVNRMVFERNLLPQNDHFLLGDSGYPCKRWLLTPYVRPANNAQEAYNRSM</sequence>
<dbReference type="Proteomes" id="UP000828390">
    <property type="component" value="Unassembled WGS sequence"/>
</dbReference>
<name>A0A9D4FTN3_DREPO</name>
<evidence type="ECO:0008006" key="3">
    <source>
        <dbReference type="Google" id="ProtNLM"/>
    </source>
</evidence>
<comment type="caution">
    <text evidence="1">The sequence shown here is derived from an EMBL/GenBank/DDBJ whole genome shotgun (WGS) entry which is preliminary data.</text>
</comment>
<dbReference type="AlphaFoldDB" id="A0A9D4FTN3"/>
<dbReference type="EMBL" id="JAIWYP010000006">
    <property type="protein sequence ID" value="KAH3804297.1"/>
    <property type="molecule type" value="Genomic_DNA"/>
</dbReference>
<reference evidence="1" key="2">
    <citation type="submission" date="2020-11" db="EMBL/GenBank/DDBJ databases">
        <authorList>
            <person name="McCartney M.A."/>
            <person name="Auch B."/>
            <person name="Kono T."/>
            <person name="Mallez S."/>
            <person name="Becker A."/>
            <person name="Gohl D.M."/>
            <person name="Silverstein K.A.T."/>
            <person name="Koren S."/>
            <person name="Bechman K.B."/>
            <person name="Herman A."/>
            <person name="Abrahante J.E."/>
            <person name="Garbe J."/>
        </authorList>
    </citation>
    <scope>NUCLEOTIDE SEQUENCE</scope>
    <source>
        <strain evidence="1">Duluth1</strain>
        <tissue evidence="1">Whole animal</tissue>
    </source>
</reference>
<reference evidence="1" key="1">
    <citation type="journal article" date="2019" name="bioRxiv">
        <title>The Genome of the Zebra Mussel, Dreissena polymorpha: A Resource for Invasive Species Research.</title>
        <authorList>
            <person name="McCartney M.A."/>
            <person name="Auch B."/>
            <person name="Kono T."/>
            <person name="Mallez S."/>
            <person name="Zhang Y."/>
            <person name="Obille A."/>
            <person name="Becker A."/>
            <person name="Abrahante J.E."/>
            <person name="Garbe J."/>
            <person name="Badalamenti J.P."/>
            <person name="Herman A."/>
            <person name="Mangelson H."/>
            <person name="Liachko I."/>
            <person name="Sullivan S."/>
            <person name="Sone E.D."/>
            <person name="Koren S."/>
            <person name="Silverstein K.A.T."/>
            <person name="Beckman K.B."/>
            <person name="Gohl D.M."/>
        </authorList>
    </citation>
    <scope>NUCLEOTIDE SEQUENCE</scope>
    <source>
        <strain evidence="1">Duluth1</strain>
        <tissue evidence="1">Whole animal</tissue>
    </source>
</reference>
<evidence type="ECO:0000313" key="1">
    <source>
        <dbReference type="EMBL" id="KAH3804297.1"/>
    </source>
</evidence>
<proteinExistence type="predicted"/>
<evidence type="ECO:0000313" key="2">
    <source>
        <dbReference type="Proteomes" id="UP000828390"/>
    </source>
</evidence>
<accession>A0A9D4FTN3</accession>
<keyword evidence="2" id="KW-1185">Reference proteome</keyword>